<keyword evidence="3 4" id="KW-0732">Signal</keyword>
<name>A0A0M0KI15_ALKHA</name>
<accession>A0A0M0KI15</accession>
<dbReference type="GO" id="GO:1904680">
    <property type="term" value="F:peptide transmembrane transporter activity"/>
    <property type="evidence" value="ECO:0007669"/>
    <property type="project" value="TreeGrafter"/>
</dbReference>
<dbReference type="PIRSF" id="PIRSF002741">
    <property type="entry name" value="MppA"/>
    <property type="match status" value="1"/>
</dbReference>
<reference evidence="6" key="1">
    <citation type="submission" date="2015-08" db="EMBL/GenBank/DDBJ databases">
        <title>Complete DNA Sequence of Pseudomonas syringae pv. actinidiae, the Causal Agent of Kiwifruit Canker Disease.</title>
        <authorList>
            <person name="Rikkerink E.H.A."/>
            <person name="Fineran P.C."/>
        </authorList>
    </citation>
    <scope>NUCLEOTIDE SEQUENCE</scope>
    <source>
        <strain evidence="6">DSM 13666</strain>
    </source>
</reference>
<dbReference type="InterPro" id="IPR039424">
    <property type="entry name" value="SBP_5"/>
</dbReference>
<dbReference type="SUPFAM" id="SSF53850">
    <property type="entry name" value="Periplasmic binding protein-like II"/>
    <property type="match status" value="1"/>
</dbReference>
<dbReference type="PATRIC" id="fig|136160.3.peg.1496"/>
<dbReference type="GO" id="GO:0043190">
    <property type="term" value="C:ATP-binding cassette (ABC) transporter complex"/>
    <property type="evidence" value="ECO:0007669"/>
    <property type="project" value="InterPro"/>
</dbReference>
<dbReference type="GO" id="GO:0015833">
    <property type="term" value="P:peptide transport"/>
    <property type="evidence" value="ECO:0007669"/>
    <property type="project" value="TreeGrafter"/>
</dbReference>
<dbReference type="AlphaFoldDB" id="A0A0M0KI15"/>
<organism evidence="6">
    <name type="scientific">Halalkalibacterium halodurans</name>
    <name type="common">Bacillus halodurans</name>
    <dbReference type="NCBI Taxonomy" id="86665"/>
    <lineage>
        <taxon>Bacteria</taxon>
        <taxon>Bacillati</taxon>
        <taxon>Bacillota</taxon>
        <taxon>Bacilli</taxon>
        <taxon>Bacillales</taxon>
        <taxon>Bacillaceae</taxon>
        <taxon>Halalkalibacterium (ex Joshi et al. 2022)</taxon>
    </lineage>
</organism>
<gene>
    <name evidence="6" type="ORF">AMD02_05990</name>
</gene>
<protein>
    <submittedName>
        <fullName evidence="6">ABC transporter substrate-binding protein</fullName>
    </submittedName>
</protein>
<proteinExistence type="inferred from homology"/>
<dbReference type="InterPro" id="IPR030678">
    <property type="entry name" value="Peptide/Ni-bd"/>
</dbReference>
<evidence type="ECO:0000259" key="5">
    <source>
        <dbReference type="Pfam" id="PF00496"/>
    </source>
</evidence>
<dbReference type="Pfam" id="PF00496">
    <property type="entry name" value="SBP_bac_5"/>
    <property type="match status" value="1"/>
</dbReference>
<dbReference type="PANTHER" id="PTHR30290:SF9">
    <property type="entry name" value="OLIGOPEPTIDE-BINDING PROTEIN APPA"/>
    <property type="match status" value="1"/>
</dbReference>
<keyword evidence="2" id="KW-0813">Transport</keyword>
<dbReference type="EMBL" id="LILD01000001">
    <property type="protein sequence ID" value="KOO38461.1"/>
    <property type="molecule type" value="Genomic_DNA"/>
</dbReference>
<evidence type="ECO:0000256" key="1">
    <source>
        <dbReference type="ARBA" id="ARBA00005695"/>
    </source>
</evidence>
<dbReference type="InterPro" id="IPR000914">
    <property type="entry name" value="SBP_5_dom"/>
</dbReference>
<comment type="similarity">
    <text evidence="1">Belongs to the bacterial solute-binding protein 5 family.</text>
</comment>
<evidence type="ECO:0000256" key="2">
    <source>
        <dbReference type="ARBA" id="ARBA00022448"/>
    </source>
</evidence>
<feature type="domain" description="Solute-binding protein family 5" evidence="5">
    <location>
        <begin position="89"/>
        <end position="453"/>
    </location>
</feature>
<dbReference type="PANTHER" id="PTHR30290">
    <property type="entry name" value="PERIPLASMIC BINDING COMPONENT OF ABC TRANSPORTER"/>
    <property type="match status" value="1"/>
</dbReference>
<dbReference type="PROSITE" id="PS51257">
    <property type="entry name" value="PROKAR_LIPOPROTEIN"/>
    <property type="match status" value="1"/>
</dbReference>
<feature type="chain" id="PRO_5038784372" evidence="4">
    <location>
        <begin position="24"/>
        <end position="536"/>
    </location>
</feature>
<dbReference type="Gene3D" id="3.40.190.10">
    <property type="entry name" value="Periplasmic binding protein-like II"/>
    <property type="match status" value="1"/>
</dbReference>
<evidence type="ECO:0000256" key="3">
    <source>
        <dbReference type="ARBA" id="ARBA00022729"/>
    </source>
</evidence>
<dbReference type="GO" id="GO:0042597">
    <property type="term" value="C:periplasmic space"/>
    <property type="evidence" value="ECO:0007669"/>
    <property type="project" value="UniProtKB-ARBA"/>
</dbReference>
<sequence length="536" mass="59785">MIMNKRGCLLFLLLILMTALLTACSNSTEPSSSKEEETGENLQETGGNLQIGVMNDPVSLDPHGANENVSNSINSNMYDRLVYLDKNLEIAPGLAESLVQIGETTWEASIRKDVQFHDGSQLNAEVVKANFDRIRDPEIGSPVAFLFNMITEVKVIDDYTVHFETEFPFAPLPSHLAHPGGSIISMGSIEASYEALEKGEDAFTPTNERPIGTGYFKFEDRTPGQSVTLSRHENYWGDELAKVDTVTFQVIPEDLTRIAELETGGIHLTYPVNPSDAERIENGPDTYLEQANSTRMVYLGFNTEVEPFDDPKVRQAIHMAIDKDGILDGVVSGIGIRADGPIAPDVFGFSEQIDKITFDREMAKDLLAEAGYPDGFSTTLLTDDDRERQDLAEMIQYQLSEIGIDVSIDMFEFGTYLERAGNGESELFLGSWGTVTMDGDYGLYPVFHSSNKGSAGNRSFIEHDELDQLLDNARQATDEEERLELYRKAQNVLVEQSPYAYLYYPDSIAGVRNEVEGFFQYPSGFYFLRDVTLKKE</sequence>
<dbReference type="CDD" id="cd08499">
    <property type="entry name" value="PBP2_Ylib_like"/>
    <property type="match status" value="1"/>
</dbReference>
<dbReference type="Gene3D" id="3.10.105.10">
    <property type="entry name" value="Dipeptide-binding Protein, Domain 3"/>
    <property type="match status" value="1"/>
</dbReference>
<dbReference type="Gene3D" id="3.90.76.10">
    <property type="entry name" value="Dipeptide-binding Protein, Domain 1"/>
    <property type="match status" value="1"/>
</dbReference>
<evidence type="ECO:0000256" key="4">
    <source>
        <dbReference type="SAM" id="SignalP"/>
    </source>
</evidence>
<evidence type="ECO:0000313" key="6">
    <source>
        <dbReference type="EMBL" id="KOO38461.1"/>
    </source>
</evidence>
<feature type="signal peptide" evidence="4">
    <location>
        <begin position="1"/>
        <end position="23"/>
    </location>
</feature>
<comment type="caution">
    <text evidence="6">The sequence shown here is derived from an EMBL/GenBank/DDBJ whole genome shotgun (WGS) entry which is preliminary data.</text>
</comment>